<reference evidence="4 5" key="1">
    <citation type="journal article" date="2016" name="Nat. Commun.">
        <title>Thousands of microbial genomes shed light on interconnected biogeochemical processes in an aquifer system.</title>
        <authorList>
            <person name="Anantharaman K."/>
            <person name="Brown C.T."/>
            <person name="Hug L.A."/>
            <person name="Sharon I."/>
            <person name="Castelle C.J."/>
            <person name="Probst A.J."/>
            <person name="Thomas B.C."/>
            <person name="Singh A."/>
            <person name="Wilkins M.J."/>
            <person name="Karaoz U."/>
            <person name="Brodie E.L."/>
            <person name="Williams K.H."/>
            <person name="Hubbard S.S."/>
            <person name="Banfield J.F."/>
        </authorList>
    </citation>
    <scope>NUCLEOTIDE SEQUENCE [LARGE SCALE GENOMIC DNA]</scope>
</reference>
<dbReference type="GO" id="GO:0005975">
    <property type="term" value="P:carbohydrate metabolic process"/>
    <property type="evidence" value="ECO:0007669"/>
    <property type="project" value="InterPro"/>
</dbReference>
<evidence type="ECO:0000256" key="1">
    <source>
        <dbReference type="PIRSR" id="PIRSR001359-1"/>
    </source>
</evidence>
<feature type="binding site" evidence="3">
    <location>
        <position position="184"/>
    </location>
    <ligand>
        <name>Zn(2+)</name>
        <dbReference type="ChEBI" id="CHEBI:29105"/>
        <label>1</label>
        <note>catalytic</note>
    </ligand>
</feature>
<evidence type="ECO:0000256" key="2">
    <source>
        <dbReference type="PIRSR" id="PIRSR001359-2"/>
    </source>
</evidence>
<evidence type="ECO:0000256" key="3">
    <source>
        <dbReference type="PIRSR" id="PIRSR001359-3"/>
    </source>
</evidence>
<dbReference type="NCBIfam" id="TIGR00167">
    <property type="entry name" value="cbbA"/>
    <property type="match status" value="1"/>
</dbReference>
<feature type="binding site" evidence="3">
    <location>
        <position position="84"/>
    </location>
    <ligand>
        <name>Zn(2+)</name>
        <dbReference type="ChEBI" id="CHEBI:29105"/>
        <label>1</label>
        <note>catalytic</note>
    </ligand>
</feature>
<dbReference type="CDD" id="cd00947">
    <property type="entry name" value="TBP_aldolase_IIB"/>
    <property type="match status" value="1"/>
</dbReference>
<keyword evidence="3" id="KW-0862">Zinc</keyword>
<feature type="binding site" evidence="2">
    <location>
        <position position="185"/>
    </location>
    <ligand>
        <name>dihydroxyacetone phosphate</name>
        <dbReference type="ChEBI" id="CHEBI:57642"/>
    </ligand>
</feature>
<dbReference type="PANTHER" id="PTHR30304">
    <property type="entry name" value="D-TAGATOSE-1,6-BISPHOSPHATE ALDOLASE"/>
    <property type="match status" value="1"/>
</dbReference>
<feature type="binding site" evidence="3">
    <location>
        <position position="105"/>
    </location>
    <ligand>
        <name>Zn(2+)</name>
        <dbReference type="ChEBI" id="CHEBI:29105"/>
        <label>2</label>
    </ligand>
</feature>
<dbReference type="Pfam" id="PF01116">
    <property type="entry name" value="F_bP_aldolase"/>
    <property type="match status" value="1"/>
</dbReference>
<feature type="binding site" evidence="3">
    <location>
        <position position="213"/>
    </location>
    <ligand>
        <name>Zn(2+)</name>
        <dbReference type="ChEBI" id="CHEBI:29105"/>
        <label>1</label>
        <note>catalytic</note>
    </ligand>
</feature>
<dbReference type="Proteomes" id="UP000177528">
    <property type="component" value="Unassembled WGS sequence"/>
</dbReference>
<dbReference type="EMBL" id="MHHR01000014">
    <property type="protein sequence ID" value="OGY34359.1"/>
    <property type="molecule type" value="Genomic_DNA"/>
</dbReference>
<dbReference type="PIRSF" id="PIRSF001359">
    <property type="entry name" value="F_bP_aldolase_II"/>
    <property type="match status" value="1"/>
</dbReference>
<evidence type="ECO:0000313" key="5">
    <source>
        <dbReference type="Proteomes" id="UP000177528"/>
    </source>
</evidence>
<dbReference type="InterPro" id="IPR050246">
    <property type="entry name" value="Class_II_FBP_aldolase"/>
</dbReference>
<dbReference type="GO" id="GO:0008270">
    <property type="term" value="F:zinc ion binding"/>
    <property type="evidence" value="ECO:0007669"/>
    <property type="project" value="InterPro"/>
</dbReference>
<organism evidence="4 5">
    <name type="scientific">Candidatus Andersenbacteria bacterium RIFCSPHIGHO2_12_FULL_45_11</name>
    <dbReference type="NCBI Taxonomy" id="1797281"/>
    <lineage>
        <taxon>Bacteria</taxon>
        <taxon>Candidatus Anderseniibacteriota</taxon>
    </lineage>
</organism>
<dbReference type="Gene3D" id="3.20.20.70">
    <property type="entry name" value="Aldolase class I"/>
    <property type="match status" value="1"/>
</dbReference>
<accession>A0A1G1X2W3</accession>
<feature type="binding site" evidence="2">
    <location>
        <begin position="235"/>
        <end position="238"/>
    </location>
    <ligand>
        <name>dihydroxyacetone phosphate</name>
        <dbReference type="ChEBI" id="CHEBI:57642"/>
    </ligand>
</feature>
<sequence length="292" mass="31744">MPMLAKPHQILTDALHAEYAIGAFNASNMEMVQAIVRGAEKHASPVIVQTSEGAIEYATLPVLSNIIATVAKASPVPVIMHLDHGKSFDMAKHCIEAGYTSVMIDLSPLPIEENILKTKQVVEYAHARGVWVEAELGAIVGHEGVKELHGGQTPDSFFTDPKQARDFVDRTGVDALAVSVGTIHGAFTGQEYIRFELLEEIQKAVFDVPLVIHGASGIASKHLQQACTTHVCKVNVDTELRIAFERAAGAYFSEKHDSYDPRKIMGPARDAMQLVVEEKIELFGSSKTAAIY</sequence>
<feature type="binding site" evidence="3">
    <location>
        <position position="135"/>
    </location>
    <ligand>
        <name>Zn(2+)</name>
        <dbReference type="ChEBI" id="CHEBI:29105"/>
        <label>2</label>
    </ligand>
</feature>
<dbReference type="SUPFAM" id="SSF51569">
    <property type="entry name" value="Aldolase"/>
    <property type="match status" value="1"/>
</dbReference>
<dbReference type="GO" id="GO:0016832">
    <property type="term" value="F:aldehyde-lyase activity"/>
    <property type="evidence" value="ECO:0007669"/>
    <property type="project" value="InterPro"/>
</dbReference>
<feature type="binding site" evidence="2">
    <location>
        <begin position="214"/>
        <end position="216"/>
    </location>
    <ligand>
        <name>dihydroxyacetone phosphate</name>
        <dbReference type="ChEBI" id="CHEBI:57642"/>
    </ligand>
</feature>
<dbReference type="InterPro" id="IPR013785">
    <property type="entry name" value="Aldolase_TIM"/>
</dbReference>
<comment type="cofactor">
    <cofactor evidence="3">
        <name>Zn(2+)</name>
        <dbReference type="ChEBI" id="CHEBI:29105"/>
    </cofactor>
    <text evidence="3">Binds 2 Zn(2+) ions per subunit. One is catalytic and the other provides a structural contribution.</text>
</comment>
<evidence type="ECO:0000313" key="4">
    <source>
        <dbReference type="EMBL" id="OGY34359.1"/>
    </source>
</evidence>
<evidence type="ECO:0008006" key="6">
    <source>
        <dbReference type="Google" id="ProtNLM"/>
    </source>
</evidence>
<keyword evidence="3" id="KW-0479">Metal-binding</keyword>
<comment type="caution">
    <text evidence="4">The sequence shown here is derived from an EMBL/GenBank/DDBJ whole genome shotgun (WGS) entry which is preliminary data.</text>
</comment>
<dbReference type="InterPro" id="IPR000771">
    <property type="entry name" value="FBA_II"/>
</dbReference>
<feature type="active site" description="Proton donor" evidence="1">
    <location>
        <position position="83"/>
    </location>
</feature>
<protein>
    <recommendedName>
        <fullName evidence="6">Fructose-1,6-bisphosphate aldolase, class II</fullName>
    </recommendedName>
</protein>
<dbReference type="AlphaFoldDB" id="A0A1G1X2W3"/>
<gene>
    <name evidence="4" type="ORF">A3D99_02500</name>
</gene>
<dbReference type="PANTHER" id="PTHR30304:SF0">
    <property type="entry name" value="D-TAGATOSE-1,6-BISPHOSPHATE ALDOLASE SUBUNIT GATY-RELATED"/>
    <property type="match status" value="1"/>
</dbReference>
<proteinExistence type="predicted"/>
<name>A0A1G1X2W3_9BACT</name>